<dbReference type="InterPro" id="IPR036615">
    <property type="entry name" value="Mur_ligase_C_dom_sf"/>
</dbReference>
<feature type="transmembrane region" description="Helical" evidence="4">
    <location>
        <begin position="12"/>
        <end position="37"/>
    </location>
</feature>
<reference evidence="5 6" key="1">
    <citation type="submission" date="2014-04" db="EMBL/GenBank/DDBJ databases">
        <authorList>
            <consortium name="International Citrus Genome Consortium"/>
            <person name="Gmitter F."/>
            <person name="Chen C."/>
            <person name="Farmerie W."/>
            <person name="Harkins T."/>
            <person name="Desany B."/>
            <person name="Mohiuddin M."/>
            <person name="Kodira C."/>
            <person name="Borodovsky M."/>
            <person name="Lomsadze A."/>
            <person name="Burns P."/>
            <person name="Jenkins J."/>
            <person name="Prochnik S."/>
            <person name="Shu S."/>
            <person name="Chapman J."/>
            <person name="Pitluck S."/>
            <person name="Schmutz J."/>
            <person name="Rokhsar D."/>
        </authorList>
    </citation>
    <scope>NUCLEOTIDE SEQUENCE</scope>
</reference>
<gene>
    <name evidence="5" type="ORF">CISIN_1g0113662mg</name>
</gene>
<dbReference type="InterPro" id="IPR036565">
    <property type="entry name" value="Mur-like_cat_sf"/>
</dbReference>
<evidence type="ECO:0000313" key="6">
    <source>
        <dbReference type="Proteomes" id="UP000027120"/>
    </source>
</evidence>
<evidence type="ECO:0000313" key="5">
    <source>
        <dbReference type="EMBL" id="KDO69915.1"/>
    </source>
</evidence>
<evidence type="ECO:0000256" key="4">
    <source>
        <dbReference type="SAM" id="Phobius"/>
    </source>
</evidence>
<organism evidence="5 6">
    <name type="scientific">Citrus sinensis</name>
    <name type="common">Sweet orange</name>
    <name type="synonym">Citrus aurantium var. sinensis</name>
    <dbReference type="NCBI Taxonomy" id="2711"/>
    <lineage>
        <taxon>Eukaryota</taxon>
        <taxon>Viridiplantae</taxon>
        <taxon>Streptophyta</taxon>
        <taxon>Embryophyta</taxon>
        <taxon>Tracheophyta</taxon>
        <taxon>Spermatophyta</taxon>
        <taxon>Magnoliopsida</taxon>
        <taxon>eudicotyledons</taxon>
        <taxon>Gunneridae</taxon>
        <taxon>Pentapetalae</taxon>
        <taxon>rosids</taxon>
        <taxon>malvids</taxon>
        <taxon>Sapindales</taxon>
        <taxon>Rutaceae</taxon>
        <taxon>Aurantioideae</taxon>
        <taxon>Citrus</taxon>
    </lineage>
</organism>
<keyword evidence="4" id="KW-0472">Membrane</keyword>
<keyword evidence="4" id="KW-1133">Transmembrane helix</keyword>
<dbReference type="Proteomes" id="UP000027120">
    <property type="component" value="Unassembled WGS sequence"/>
</dbReference>
<dbReference type="SUPFAM" id="SSF53244">
    <property type="entry name" value="MurD-like peptide ligases, peptide-binding domain"/>
    <property type="match status" value="1"/>
</dbReference>
<dbReference type="PANTHER" id="PTHR43024">
    <property type="entry name" value="UDP-N-ACETYLMURAMOYL-TRIPEPTIDE--D-ALANYL-D-ALANINE LIGASE"/>
    <property type="match status" value="1"/>
</dbReference>
<name>A0A067FUR6_CITSI</name>
<keyword evidence="4" id="KW-0812">Transmembrane</keyword>
<dbReference type="Gene3D" id="3.90.190.20">
    <property type="entry name" value="Mur ligase, C-terminal domain"/>
    <property type="match status" value="1"/>
</dbReference>
<evidence type="ECO:0000256" key="1">
    <source>
        <dbReference type="ARBA" id="ARBA00022598"/>
    </source>
</evidence>
<evidence type="ECO:0000256" key="2">
    <source>
        <dbReference type="ARBA" id="ARBA00022741"/>
    </source>
</evidence>
<evidence type="ECO:0000256" key="3">
    <source>
        <dbReference type="ARBA" id="ARBA00022840"/>
    </source>
</evidence>
<sequence>VKFVIPSPGLHLAINACAAAAVATLFGVSLAQVGISLSNFSPVQMRSELLVSRSGIKIVNDAYNANPISTRAAIDLLKDIACNVVQCKWRKWSM</sequence>
<accession>A0A067FUR6</accession>
<keyword evidence="6" id="KW-1185">Reference proteome</keyword>
<protein>
    <submittedName>
        <fullName evidence="5">Uncharacterized protein</fullName>
    </submittedName>
</protein>
<dbReference type="EMBL" id="KK784891">
    <property type="protein sequence ID" value="KDO69915.1"/>
    <property type="molecule type" value="Genomic_DNA"/>
</dbReference>
<keyword evidence="1" id="KW-0436">Ligase</keyword>
<keyword evidence="3" id="KW-0067">ATP-binding</keyword>
<keyword evidence="2" id="KW-0547">Nucleotide-binding</keyword>
<dbReference type="PANTHER" id="PTHR43024:SF1">
    <property type="entry name" value="UDP-N-ACETYLMURAMOYL-TRIPEPTIDE--D-ALANYL-D-ALANINE LIGASE"/>
    <property type="match status" value="1"/>
</dbReference>
<dbReference type="GO" id="GO:0005524">
    <property type="term" value="F:ATP binding"/>
    <property type="evidence" value="ECO:0007669"/>
    <property type="project" value="UniProtKB-KW"/>
</dbReference>
<dbReference type="AlphaFoldDB" id="A0A067FUR6"/>
<proteinExistence type="predicted"/>
<dbReference type="GO" id="GO:0016881">
    <property type="term" value="F:acid-amino acid ligase activity"/>
    <property type="evidence" value="ECO:0007669"/>
    <property type="project" value="InterPro"/>
</dbReference>
<dbReference type="Gene3D" id="3.40.1190.10">
    <property type="entry name" value="Mur-like, catalytic domain"/>
    <property type="match status" value="1"/>
</dbReference>
<dbReference type="InterPro" id="IPR051046">
    <property type="entry name" value="MurCDEF_CellWall_CoF430Synth"/>
</dbReference>
<dbReference type="SUPFAM" id="SSF53623">
    <property type="entry name" value="MurD-like peptide ligases, catalytic domain"/>
    <property type="match status" value="1"/>
</dbReference>
<feature type="non-terminal residue" evidence="5">
    <location>
        <position position="1"/>
    </location>
</feature>